<evidence type="ECO:0000256" key="1">
    <source>
        <dbReference type="ARBA" id="ARBA00022729"/>
    </source>
</evidence>
<dbReference type="AlphaFoldDB" id="A0A7G5GP21"/>
<accession>A0A7G5GP21</accession>
<dbReference type="Gene3D" id="2.130.10.130">
    <property type="entry name" value="Integrin alpha, N-terminal"/>
    <property type="match status" value="2"/>
</dbReference>
<dbReference type="RefSeq" id="WP_182457727.1">
    <property type="nucleotide sequence ID" value="NZ_CP059732.1"/>
</dbReference>
<gene>
    <name evidence="2" type="ORF">H3H32_21760</name>
</gene>
<proteinExistence type="predicted"/>
<name>A0A7G5GP21_9BACT</name>
<evidence type="ECO:0000313" key="3">
    <source>
        <dbReference type="Proteomes" id="UP000515369"/>
    </source>
</evidence>
<dbReference type="InterPro" id="IPR013517">
    <property type="entry name" value="FG-GAP"/>
</dbReference>
<protein>
    <submittedName>
        <fullName evidence="2">VCBS repeat-containing protein</fullName>
    </submittedName>
</protein>
<dbReference type="SUPFAM" id="SSF69318">
    <property type="entry name" value="Integrin alpha N-terminal domain"/>
    <property type="match status" value="1"/>
</dbReference>
<keyword evidence="3" id="KW-1185">Reference proteome</keyword>
<dbReference type="KEGG" id="sfol:H3H32_21760"/>
<dbReference type="Pfam" id="PF13517">
    <property type="entry name" value="FG-GAP_3"/>
    <property type="match status" value="2"/>
</dbReference>
<organism evidence="2 3">
    <name type="scientific">Spirosoma foliorum</name>
    <dbReference type="NCBI Taxonomy" id="2710596"/>
    <lineage>
        <taxon>Bacteria</taxon>
        <taxon>Pseudomonadati</taxon>
        <taxon>Bacteroidota</taxon>
        <taxon>Cytophagia</taxon>
        <taxon>Cytophagales</taxon>
        <taxon>Cytophagaceae</taxon>
        <taxon>Spirosoma</taxon>
    </lineage>
</organism>
<dbReference type="InterPro" id="IPR028994">
    <property type="entry name" value="Integrin_alpha_N"/>
</dbReference>
<reference evidence="2 3" key="1">
    <citation type="submission" date="2020-07" db="EMBL/GenBank/DDBJ databases">
        <title>Spirosoma foliorum sp. nov., isolated from the leaves on the Nejang mountain Korea, Republic of.</title>
        <authorList>
            <person name="Ho H."/>
            <person name="Lee Y.-J."/>
            <person name="Nurcahyanto D.-A."/>
            <person name="Kim S.-G."/>
        </authorList>
    </citation>
    <scope>NUCLEOTIDE SEQUENCE [LARGE SCALE GENOMIC DNA]</scope>
    <source>
        <strain evidence="2 3">PL0136</strain>
    </source>
</reference>
<keyword evidence="1" id="KW-0732">Signal</keyword>
<dbReference type="EMBL" id="CP059732">
    <property type="protein sequence ID" value="QMW00613.1"/>
    <property type="molecule type" value="Genomic_DNA"/>
</dbReference>
<evidence type="ECO:0000313" key="2">
    <source>
        <dbReference type="EMBL" id="QMW00613.1"/>
    </source>
</evidence>
<dbReference type="PANTHER" id="PTHR44103:SF1">
    <property type="entry name" value="PROPROTEIN CONVERTASE P"/>
    <property type="match status" value="1"/>
</dbReference>
<dbReference type="PANTHER" id="PTHR44103">
    <property type="entry name" value="PROPROTEIN CONVERTASE P"/>
    <property type="match status" value="1"/>
</dbReference>
<sequence>MNTTTNIISRHILSGLLALCWIATAYGQEKSLFNVRQQQATNAAANVAKSTKPVVPDGDFKKTTITRDFISEGVAVADLNKDGKMDIVAGYYWFEAPNWTRHEMAPSRVFDPRKEYSESFLNLGMDVNLDGWDDVVIIDFPGKPAFWFENPKTKTDGAWKKHILADSVGIANESPGFIDIDGDGRLDILCGDKAKKQIIWLKPPVKPGDTEWQRFALSQENVPGTETFSHGIGFGDINKDGFNDVVVREGWFEGTADKKSANWVFHPADIGEPCSHMQILDVNGDGKNDVVSASAHALGIWWHEQVMDEQGKINFKTHLMSNTTAQTHSSIMTDLNGDGRKDYITGKRFLAHHGRDPGDSDPGILLWFEFTPGKAPYYKEHVIDNDSGAGLNIVTHDMNGDKKPDIVIANKNGVFLFENKVKK</sequence>
<dbReference type="Proteomes" id="UP000515369">
    <property type="component" value="Chromosome"/>
</dbReference>